<sequence>MNNSSGRITIDPTICHGKPVIRGMRWPVEVILDMLSAGMSTEEIISDHPELEKEDIQAALNFARLSVSGETIQQENV</sequence>
<gene>
    <name evidence="1" type="ORF">RT717_19565</name>
</gene>
<dbReference type="InterPro" id="IPR009057">
    <property type="entry name" value="Homeodomain-like_sf"/>
</dbReference>
<dbReference type="EMBL" id="CP136051">
    <property type="protein sequence ID" value="WOK05282.1"/>
    <property type="molecule type" value="Genomic_DNA"/>
</dbReference>
<dbReference type="PANTHER" id="PTHR34849:SF3">
    <property type="entry name" value="SSR2962 PROTEIN"/>
    <property type="match status" value="1"/>
</dbReference>
<dbReference type="PANTHER" id="PTHR34849">
    <property type="entry name" value="SSL5025 PROTEIN"/>
    <property type="match status" value="1"/>
</dbReference>
<dbReference type="SUPFAM" id="SSF46689">
    <property type="entry name" value="Homeodomain-like"/>
    <property type="match status" value="1"/>
</dbReference>
<name>A0ABZ0IJT5_9BACT</name>
<proteinExistence type="predicted"/>
<dbReference type="InterPro" id="IPR007367">
    <property type="entry name" value="DUF433"/>
</dbReference>
<accession>A0ABZ0IJT5</accession>
<protein>
    <submittedName>
        <fullName evidence="1">DUF433 domain-containing protein</fullName>
    </submittedName>
</protein>
<dbReference type="Gene3D" id="1.10.10.10">
    <property type="entry name" value="Winged helix-like DNA-binding domain superfamily/Winged helix DNA-binding domain"/>
    <property type="match status" value="1"/>
</dbReference>
<evidence type="ECO:0000313" key="1">
    <source>
        <dbReference type="EMBL" id="WOK05282.1"/>
    </source>
</evidence>
<dbReference type="InterPro" id="IPR036388">
    <property type="entry name" value="WH-like_DNA-bd_sf"/>
</dbReference>
<organism evidence="1 2">
    <name type="scientific">Imperialibacter roseus</name>
    <dbReference type="NCBI Taxonomy" id="1324217"/>
    <lineage>
        <taxon>Bacteria</taxon>
        <taxon>Pseudomonadati</taxon>
        <taxon>Bacteroidota</taxon>
        <taxon>Cytophagia</taxon>
        <taxon>Cytophagales</taxon>
        <taxon>Flammeovirgaceae</taxon>
        <taxon>Imperialibacter</taxon>
    </lineage>
</organism>
<dbReference type="Pfam" id="PF04255">
    <property type="entry name" value="DUF433"/>
    <property type="match status" value="1"/>
</dbReference>
<keyword evidence="2" id="KW-1185">Reference proteome</keyword>
<reference evidence="1 2" key="1">
    <citation type="journal article" date="2023" name="Microbiol. Resour. Announc.">
        <title>Complete Genome Sequence of Imperialibacter roseus strain P4T.</title>
        <authorList>
            <person name="Tizabi D.R."/>
            <person name="Bachvaroff T."/>
            <person name="Hill R.T."/>
        </authorList>
    </citation>
    <scope>NUCLEOTIDE SEQUENCE [LARGE SCALE GENOMIC DNA]</scope>
    <source>
        <strain evidence="1 2">P4T</strain>
    </source>
</reference>
<dbReference type="Proteomes" id="UP001302349">
    <property type="component" value="Chromosome"/>
</dbReference>
<evidence type="ECO:0000313" key="2">
    <source>
        <dbReference type="Proteomes" id="UP001302349"/>
    </source>
</evidence>
<dbReference type="RefSeq" id="WP_317488043.1">
    <property type="nucleotide sequence ID" value="NZ_CP136051.1"/>
</dbReference>